<name>A0A8S5QI23_9CAUD</name>
<reference evidence="2" key="1">
    <citation type="journal article" date="2021" name="Proc. Natl. Acad. Sci. U.S.A.">
        <title>A Catalog of Tens of Thousands of Viruses from Human Metagenomes Reveals Hidden Associations with Chronic Diseases.</title>
        <authorList>
            <person name="Tisza M.J."/>
            <person name="Buck C.B."/>
        </authorList>
    </citation>
    <scope>NUCLEOTIDE SEQUENCE</scope>
    <source>
        <strain evidence="2">CtiOl67</strain>
    </source>
</reference>
<evidence type="ECO:0000259" key="1">
    <source>
        <dbReference type="Pfam" id="PF00149"/>
    </source>
</evidence>
<dbReference type="GO" id="GO:0016787">
    <property type="term" value="F:hydrolase activity"/>
    <property type="evidence" value="ECO:0007669"/>
    <property type="project" value="InterPro"/>
</dbReference>
<accession>A0A8S5QI23</accession>
<feature type="domain" description="Calcineurin-like phosphoesterase" evidence="1">
    <location>
        <begin position="1"/>
        <end position="101"/>
    </location>
</feature>
<dbReference type="SUPFAM" id="SSF56300">
    <property type="entry name" value="Metallo-dependent phosphatases"/>
    <property type="match status" value="1"/>
</dbReference>
<evidence type="ECO:0000313" key="2">
    <source>
        <dbReference type="EMBL" id="DAE18958.1"/>
    </source>
</evidence>
<dbReference type="Pfam" id="PF00149">
    <property type="entry name" value="Metallophos"/>
    <property type="match status" value="1"/>
</dbReference>
<protein>
    <submittedName>
        <fullName evidence="2">DNA double-strand break repair protein</fullName>
    </submittedName>
</protein>
<dbReference type="Gene3D" id="3.60.21.10">
    <property type="match status" value="1"/>
</dbReference>
<dbReference type="InterPro" id="IPR004843">
    <property type="entry name" value="Calcineurin-like_PHP"/>
</dbReference>
<organism evidence="2">
    <name type="scientific">Siphoviridae sp. ctiOl67</name>
    <dbReference type="NCBI Taxonomy" id="2825622"/>
    <lineage>
        <taxon>Viruses</taxon>
        <taxon>Duplodnaviria</taxon>
        <taxon>Heunggongvirae</taxon>
        <taxon>Uroviricota</taxon>
        <taxon>Caudoviricetes</taxon>
    </lineage>
</organism>
<sequence length="155" mass="17431">MKIGICGDIHYCVNSSLVTGKGETYSKRIENCINSINWFEDFTKNCDINIYLGDFFDKSSLCAEELTSLNSIKWNKNIKYFLVGNHEMGQADLTTNSVNALSNIGNVIDTPCMIYGDDIGVLPYILNSDRKSLKSYFSGDKLPKYIFSHNDLKGI</sequence>
<proteinExistence type="predicted"/>
<dbReference type="EMBL" id="BK015666">
    <property type="protein sequence ID" value="DAE18958.1"/>
    <property type="molecule type" value="Genomic_DNA"/>
</dbReference>
<dbReference type="InterPro" id="IPR029052">
    <property type="entry name" value="Metallo-depent_PP-like"/>
</dbReference>